<keyword evidence="1" id="KW-1133">Transmembrane helix</keyword>
<dbReference type="Proteomes" id="UP000228976">
    <property type="component" value="Unassembled WGS sequence"/>
</dbReference>
<name>A0A261F9U4_9BIFI</name>
<dbReference type="OrthoDB" id="3225559at2"/>
<feature type="transmembrane region" description="Helical" evidence="1">
    <location>
        <begin position="193"/>
        <end position="214"/>
    </location>
</feature>
<comment type="caution">
    <text evidence="2">The sequence shown here is derived from an EMBL/GenBank/DDBJ whole genome shotgun (WGS) entry which is preliminary data.</text>
</comment>
<evidence type="ECO:0000256" key="1">
    <source>
        <dbReference type="SAM" id="Phobius"/>
    </source>
</evidence>
<protein>
    <submittedName>
        <fullName evidence="2">ABC transporter permease</fullName>
    </submittedName>
</protein>
<feature type="transmembrane region" description="Helical" evidence="1">
    <location>
        <begin position="119"/>
        <end position="137"/>
    </location>
</feature>
<evidence type="ECO:0000313" key="3">
    <source>
        <dbReference type="Proteomes" id="UP000228976"/>
    </source>
</evidence>
<keyword evidence="1" id="KW-0812">Transmembrane</keyword>
<feature type="transmembrane region" description="Helical" evidence="1">
    <location>
        <begin position="44"/>
        <end position="66"/>
    </location>
</feature>
<gene>
    <name evidence="2" type="ORF">AEAE_0417</name>
</gene>
<evidence type="ECO:0000313" key="2">
    <source>
        <dbReference type="EMBL" id="OZG55929.1"/>
    </source>
</evidence>
<feature type="transmembrane region" description="Helical" evidence="1">
    <location>
        <begin position="296"/>
        <end position="317"/>
    </location>
</feature>
<feature type="transmembrane region" description="Helical" evidence="1">
    <location>
        <begin position="355"/>
        <end position="375"/>
    </location>
</feature>
<keyword evidence="3" id="KW-1185">Reference proteome</keyword>
<dbReference type="EMBL" id="MWWU01000002">
    <property type="protein sequence ID" value="OZG55929.1"/>
    <property type="molecule type" value="Genomic_DNA"/>
</dbReference>
<keyword evidence="1" id="KW-0472">Membrane</keyword>
<proteinExistence type="predicted"/>
<feature type="transmembrane region" description="Helical" evidence="1">
    <location>
        <begin position="86"/>
        <end position="107"/>
    </location>
</feature>
<sequence length="439" mass="49045">MGRNQKAETGGIIAAVLSLFATYAILMGIDQFTNVQHADVNIRFLVWSAVIACCAVVSFIIGYARLSNSWTSRFGLWIPIRKFFEVVSLSAMYAPTVLLVAFFTMRVTYTTVGYQTNSLFFHGMVSVIAAVSSYFGFVQGEMLTAKMVVSILPVFVISGVMTAALTTTDLNWWRANFSELGDSTSFAANMFNFTLIMCGICVVIVSYFAVYELIGSHDQYLAWRAKVGLPTTIEPGYYTRKRKHMWAVVKSAMQTNYAPEESLQGSKQADNLDPELRALRAQIITDKSALYPYFRLRCYVLLALLVITGLMLSGVGVFRYTPHPDMHNFFARGMMVPIYTLLVALPILAPQLNRIVYAVSWAEVLFVMLSGLSWLNGETTLTNVEAITWLLFMAWFIIFSRQIASIAADREYAQSRYSLLSDQVNSLPSETASRVSPEA</sequence>
<reference evidence="2 3" key="1">
    <citation type="journal article" date="2017" name="BMC Genomics">
        <title>Comparative genomic and phylogenomic analyses of the Bifidobacteriaceae family.</title>
        <authorList>
            <person name="Lugli G.A."/>
            <person name="Milani C."/>
            <person name="Turroni F."/>
            <person name="Duranti S."/>
            <person name="Mancabelli L."/>
            <person name="Mangifesta M."/>
            <person name="Ferrario C."/>
            <person name="Modesto M."/>
            <person name="Mattarelli P."/>
            <person name="Jiri K."/>
            <person name="van Sinderen D."/>
            <person name="Ventura M."/>
        </authorList>
    </citation>
    <scope>NUCLEOTIDE SEQUENCE [LARGE SCALE GENOMIC DNA]</scope>
    <source>
        <strain evidence="2 3">LMG 21773</strain>
    </source>
</reference>
<feature type="transmembrane region" description="Helical" evidence="1">
    <location>
        <begin position="149"/>
        <end position="173"/>
    </location>
</feature>
<feature type="transmembrane region" description="Helical" evidence="1">
    <location>
        <begin position="387"/>
        <end position="408"/>
    </location>
</feature>
<feature type="transmembrane region" description="Helical" evidence="1">
    <location>
        <begin position="329"/>
        <end position="348"/>
    </location>
</feature>
<feature type="transmembrane region" description="Helical" evidence="1">
    <location>
        <begin position="12"/>
        <end position="32"/>
    </location>
</feature>
<accession>A0A261F9U4</accession>
<organism evidence="2 3">
    <name type="scientific">Aeriscardovia aeriphila</name>
    <dbReference type="NCBI Taxonomy" id="218139"/>
    <lineage>
        <taxon>Bacteria</taxon>
        <taxon>Bacillati</taxon>
        <taxon>Actinomycetota</taxon>
        <taxon>Actinomycetes</taxon>
        <taxon>Bifidobacteriales</taxon>
        <taxon>Bifidobacteriaceae</taxon>
        <taxon>Aeriscardovia</taxon>
    </lineage>
</organism>
<dbReference type="RefSeq" id="WP_094689522.1">
    <property type="nucleotide sequence ID" value="NZ_JACBYZ010000001.1"/>
</dbReference>
<dbReference type="AlphaFoldDB" id="A0A261F9U4"/>